<keyword evidence="1" id="KW-0732">Signal</keyword>
<dbReference type="Gene3D" id="1.10.530.10">
    <property type="match status" value="1"/>
</dbReference>
<dbReference type="KEGG" id="ans:ArsFIN_48590"/>
<evidence type="ECO:0000313" key="5">
    <source>
        <dbReference type="Proteomes" id="UP000295134"/>
    </source>
</evidence>
<dbReference type="GeneID" id="39751324"/>
<dbReference type="RefSeq" id="WP_135678755.1">
    <property type="nucleotide sequence ID" value="NZ_CP038617.1"/>
</dbReference>
<feature type="domain" description="Transglycosylase SLT" evidence="2">
    <location>
        <begin position="21"/>
        <end position="139"/>
    </location>
</feature>
<dbReference type="CDD" id="cd13400">
    <property type="entry name" value="LT_IagB-like"/>
    <property type="match status" value="1"/>
</dbReference>
<dbReference type="EMBL" id="CP038617">
    <property type="protein sequence ID" value="QBY46248.1"/>
    <property type="molecule type" value="Genomic_DNA"/>
</dbReference>
<feature type="signal peptide" evidence="1">
    <location>
        <begin position="1"/>
        <end position="20"/>
    </location>
</feature>
<geneLocation type="plasmid" evidence="4 6">
    <name>paNv_CAN2</name>
</geneLocation>
<evidence type="ECO:0000256" key="1">
    <source>
        <dbReference type="SAM" id="SignalP"/>
    </source>
</evidence>
<keyword evidence="3" id="KW-0614">Plasmid</keyword>
<evidence type="ECO:0000313" key="4">
    <source>
        <dbReference type="EMBL" id="WGM08163.1"/>
    </source>
</evidence>
<geneLocation type="plasmid" evidence="5">
    <name>parsfin5</name>
</geneLocation>
<name>A0A4P7L8N6_9GAMM</name>
<dbReference type="InterPro" id="IPR008258">
    <property type="entry name" value="Transglycosylase_SLT_dom_1"/>
</dbReference>
<protein>
    <submittedName>
        <fullName evidence="4">Lytic transglycosylase domain-containing protein</fullName>
    </submittedName>
    <submittedName>
        <fullName evidence="3">Transglycosylase SLT domain protein</fullName>
    </submittedName>
</protein>
<dbReference type="SUPFAM" id="SSF53955">
    <property type="entry name" value="Lysozyme-like"/>
    <property type="match status" value="1"/>
</dbReference>
<dbReference type="InterPro" id="IPR023346">
    <property type="entry name" value="Lysozyme-like_dom_sf"/>
</dbReference>
<dbReference type="EMBL" id="CP123525">
    <property type="protein sequence ID" value="WGM08163.1"/>
    <property type="molecule type" value="Genomic_DNA"/>
</dbReference>
<dbReference type="Pfam" id="PF01464">
    <property type="entry name" value="SLT"/>
    <property type="match status" value="1"/>
</dbReference>
<keyword evidence="6" id="KW-1185">Reference proteome</keyword>
<proteinExistence type="predicted"/>
<evidence type="ECO:0000313" key="6">
    <source>
        <dbReference type="Proteomes" id="UP001177592"/>
    </source>
</evidence>
<dbReference type="Proteomes" id="UP000295134">
    <property type="component" value="Plasmid pArsFIN5"/>
</dbReference>
<geneLocation type="plasmid" evidence="3">
    <name>pArsFIN5</name>
</geneLocation>
<sequence>MKIKNLLWLFCLVISKLSLADCFDKAGSYYQIDPDYLRAIARQESNFNPQAKNKNKDGSFDLGVMQINSKTFNAIKKEYPTLSENDLINHPCLNIHIGVMILSRNFATYGKNWLAVGMYNAGMRNTNTSIKNRFHYARKIYRHYQKIKSVKMNEDKIYGSLE</sequence>
<dbReference type="AlphaFoldDB" id="A0A4P7L8N6"/>
<dbReference type="Proteomes" id="UP001177592">
    <property type="component" value="Plasmid paNv_CAN2"/>
</dbReference>
<organism evidence="3 5">
    <name type="scientific">Arsenophonus nasoniae</name>
    <name type="common">son-killer infecting Nasonia vitripennis</name>
    <dbReference type="NCBI Taxonomy" id="638"/>
    <lineage>
        <taxon>Bacteria</taxon>
        <taxon>Pseudomonadati</taxon>
        <taxon>Pseudomonadota</taxon>
        <taxon>Gammaproteobacteria</taxon>
        <taxon>Enterobacterales</taxon>
        <taxon>Morganellaceae</taxon>
        <taxon>Arsenophonus</taxon>
    </lineage>
</organism>
<evidence type="ECO:0000259" key="2">
    <source>
        <dbReference type="Pfam" id="PF01464"/>
    </source>
</evidence>
<accession>A0A4P7L8N6</accession>
<gene>
    <name evidence="3" type="ORF">ArsFIN_48590</name>
    <name evidence="4" type="ORF">QE258_23105</name>
</gene>
<reference evidence="3 5" key="1">
    <citation type="submission" date="2019-03" db="EMBL/GenBank/DDBJ databases">
        <title>Long-read sequencing reveals hyperdense prophage content in a complex bacterial symbiont genome.</title>
        <authorList>
            <person name="Frost C.L."/>
            <person name="Siozios S."/>
            <person name="Nadal-Jimenez P."/>
            <person name="Brockhurst M.A."/>
            <person name="King K.C."/>
            <person name="Darby A.C."/>
            <person name="Hurst G.D.D."/>
        </authorList>
    </citation>
    <scope>NUCLEOTIDE SEQUENCE [LARGE SCALE GENOMIC DNA]</scope>
    <source>
        <strain evidence="3 5">FIN</strain>
        <plasmid evidence="3">pArsFIN5</plasmid>
        <plasmid evidence="5">parsfin5</plasmid>
    </source>
</reference>
<reference evidence="4" key="2">
    <citation type="submission" date="2023-04" db="EMBL/GenBank/DDBJ databases">
        <title>Genome dynamics across the evolutionary transition to endosymbiosis.</title>
        <authorList>
            <person name="Siozios S."/>
            <person name="Nadal-Jimenez P."/>
            <person name="Azagi T."/>
            <person name="Sprong H."/>
            <person name="Frost C.L."/>
            <person name="Parratt S.R."/>
            <person name="Taylor G."/>
            <person name="Brettell L."/>
            <person name="Lew K.C."/>
            <person name="Croft L."/>
            <person name="King K.C."/>
            <person name="Brockhurst M.A."/>
            <person name="Hypsa V."/>
            <person name="Novakova E."/>
            <person name="Darby A.C."/>
            <person name="Hurst G.D.D."/>
        </authorList>
    </citation>
    <scope>NUCLEOTIDE SEQUENCE</scope>
    <source>
        <strain evidence="4">ANv_CAN</strain>
        <plasmid evidence="4">paNv_CAN2</plasmid>
    </source>
</reference>
<feature type="chain" id="PRO_5044607075" evidence="1">
    <location>
        <begin position="21"/>
        <end position="162"/>
    </location>
</feature>
<evidence type="ECO:0000313" key="3">
    <source>
        <dbReference type="EMBL" id="QBY46248.1"/>
    </source>
</evidence>